<dbReference type="Proteomes" id="UP000029549">
    <property type="component" value="Unassembled WGS sequence"/>
</dbReference>
<feature type="transmembrane region" description="Helical" evidence="1">
    <location>
        <begin position="86"/>
        <end position="105"/>
    </location>
</feature>
<feature type="domain" description="YutG/PgpA" evidence="2">
    <location>
        <begin position="49"/>
        <end position="192"/>
    </location>
</feature>
<dbReference type="AlphaFoldDB" id="A0A0E3BZN6"/>
<comment type="caution">
    <text evidence="3">The sequence shown here is derived from an EMBL/GenBank/DDBJ whole genome shotgun (WGS) entry which is preliminary data.</text>
</comment>
<keyword evidence="1" id="KW-1133">Transmembrane helix</keyword>
<dbReference type="GO" id="GO:0008962">
    <property type="term" value="F:phosphatidylglycerophosphatase activity"/>
    <property type="evidence" value="ECO:0007669"/>
    <property type="project" value="InterPro"/>
</dbReference>
<accession>A0A0E3BZN6</accession>
<evidence type="ECO:0000259" key="2">
    <source>
        <dbReference type="Pfam" id="PF04608"/>
    </source>
</evidence>
<evidence type="ECO:0000313" key="4">
    <source>
        <dbReference type="Proteomes" id="UP000029549"/>
    </source>
</evidence>
<keyword evidence="4" id="KW-1185">Reference proteome</keyword>
<dbReference type="PANTHER" id="PTHR36305">
    <property type="entry name" value="PHOSPHATIDYLGLYCEROPHOSPHATASE A"/>
    <property type="match status" value="1"/>
</dbReference>
<proteinExistence type="predicted"/>
<sequence length="197" mass="21590">MTDDSSNSAAAPADIAQAAINNKARPGMNAAGIADPSVKFMLQHPAHLIALGFGSGLPRVAPGTVGSLWAWLAYLVLALWLSPAQIGWLIAASIPVGWWACTVTAKHMRVADPGHIVWDEVVAMWIVLWLCMPMGFWGQLTCFALFRFFDAVKPQPVKWADRLFKGFGPRGGWGIMWDDLVAAFCTLLVVALWRHFF</sequence>
<dbReference type="GO" id="GO:0006629">
    <property type="term" value="P:lipid metabolic process"/>
    <property type="evidence" value="ECO:0007669"/>
    <property type="project" value="InterPro"/>
</dbReference>
<protein>
    <submittedName>
        <fullName evidence="3">Phosphatidylglycerophosphatase</fullName>
    </submittedName>
</protein>
<dbReference type="InterPro" id="IPR026037">
    <property type="entry name" value="PgpA"/>
</dbReference>
<dbReference type="Pfam" id="PF04608">
    <property type="entry name" value="PgpA"/>
    <property type="match status" value="1"/>
</dbReference>
<dbReference type="InterPro" id="IPR007686">
    <property type="entry name" value="YutG/PgpA"/>
</dbReference>
<keyword evidence="1" id="KW-0812">Transmembrane</keyword>
<dbReference type="RefSeq" id="WP_080747050.1">
    <property type="nucleotide sequence ID" value="NZ_AWTM01000142.1"/>
</dbReference>
<dbReference type="InterPro" id="IPR036681">
    <property type="entry name" value="PgpA-like_sf"/>
</dbReference>
<dbReference type="CDD" id="cd06971">
    <property type="entry name" value="PgpA"/>
    <property type="match status" value="1"/>
</dbReference>
<feature type="transmembrane region" description="Helical" evidence="1">
    <location>
        <begin position="173"/>
        <end position="193"/>
    </location>
</feature>
<evidence type="ECO:0000313" key="3">
    <source>
        <dbReference type="EMBL" id="KGH21524.1"/>
    </source>
</evidence>
<organism evidence="3 4">
    <name type="scientific">Comamonas thiooxydans</name>
    <dbReference type="NCBI Taxonomy" id="363952"/>
    <lineage>
        <taxon>Bacteria</taxon>
        <taxon>Pseudomonadati</taxon>
        <taxon>Pseudomonadota</taxon>
        <taxon>Betaproteobacteria</taxon>
        <taxon>Burkholderiales</taxon>
        <taxon>Comamonadaceae</taxon>
        <taxon>Comamonas</taxon>
    </lineage>
</organism>
<name>A0A0E3BZN6_9BURK</name>
<gene>
    <name evidence="3" type="ORF">P608_02035</name>
</gene>
<dbReference type="EMBL" id="AWTP01000002">
    <property type="protein sequence ID" value="KGH21524.1"/>
    <property type="molecule type" value="Genomic_DNA"/>
</dbReference>
<feature type="transmembrane region" description="Helical" evidence="1">
    <location>
        <begin position="126"/>
        <end position="149"/>
    </location>
</feature>
<dbReference type="SUPFAM" id="SSF101307">
    <property type="entry name" value="YutG-like"/>
    <property type="match status" value="1"/>
</dbReference>
<reference evidence="3 4" key="1">
    <citation type="submission" date="2013-09" db="EMBL/GenBank/DDBJ databases">
        <title>High correlation between genotypes and phenotypes of environmental bacteria Comamonas testosteroni strains.</title>
        <authorList>
            <person name="Liu L."/>
            <person name="Zhu W."/>
            <person name="Xia X."/>
            <person name="Xu B."/>
            <person name="Luo M."/>
            <person name="Wang G."/>
        </authorList>
    </citation>
    <scope>NUCLEOTIDE SEQUENCE [LARGE SCALE GENOMIC DNA]</scope>
    <source>
        <strain evidence="3 4">DF2</strain>
    </source>
</reference>
<keyword evidence="1" id="KW-0472">Membrane</keyword>
<evidence type="ECO:0000256" key="1">
    <source>
        <dbReference type="SAM" id="Phobius"/>
    </source>
</evidence>
<dbReference type="PANTHER" id="PTHR36305:SF1">
    <property type="entry name" value="PHOSPHATIDYLGLYCEROPHOSPHATASE A"/>
    <property type="match status" value="1"/>
</dbReference>